<dbReference type="Proteomes" id="UP000030671">
    <property type="component" value="Unassembled WGS sequence"/>
</dbReference>
<sequence length="368" mass="42145">MLFHTHNPYVSLYHHVYQILAEKNFGENNKISACITILPNANHCCYNEPTVDEVAAIIPGNGDEEVDLHRDIVVHYNHGGLKHFSHLHPHYNPLHYVILFSHGEQGFHPNIPAHPGPNGQMLSSKVSQHCYYAYRLMRCLLEPETIFRAGKLFQQYMVDAWGSIESSNLFWIRNHQKEIRADNYQSLFDAIHAEAGINLGQQRRRIVLPSTYAGSPHYMYQLFQDSMAITHHCHKPDIFLTMTANPNWPEIQKELLKYDSGTTQNPSDCPDLVARVFAQKMKALLKEIKEGLFGGVAGMVYTIEFQKLGLPHMHLLLFLKQEHKIQRAKDVDRIVSAQLPDPATHPMLYESVTKYMLHGRCVVFGRSG</sequence>
<dbReference type="EMBL" id="KI925460">
    <property type="protein sequence ID" value="ETW79933.1"/>
    <property type="molecule type" value="Genomic_DNA"/>
</dbReference>
<dbReference type="PANTHER" id="PTHR45786">
    <property type="entry name" value="DNA BINDING PROTEIN-LIKE"/>
    <property type="match status" value="1"/>
</dbReference>
<dbReference type="AlphaFoldDB" id="W4K287"/>
<proteinExistence type="predicted"/>
<dbReference type="STRING" id="747525.W4K287"/>
<dbReference type="OrthoDB" id="3366231at2759"/>
<evidence type="ECO:0000313" key="3">
    <source>
        <dbReference type="Proteomes" id="UP000030671"/>
    </source>
</evidence>
<dbReference type="InParanoid" id="W4K287"/>
<accession>W4K287</accession>
<dbReference type="RefSeq" id="XP_009548464.1">
    <property type="nucleotide sequence ID" value="XM_009550169.1"/>
</dbReference>
<name>W4K287_HETIT</name>
<dbReference type="KEGG" id="hir:HETIRDRAFT_171550"/>
<dbReference type="GeneID" id="20668350"/>
<dbReference type="Pfam" id="PF14214">
    <property type="entry name" value="Helitron_like_N"/>
    <property type="match status" value="1"/>
</dbReference>
<protein>
    <recommendedName>
        <fullName evidence="1">Helitron helicase-like domain-containing protein</fullName>
    </recommendedName>
</protein>
<evidence type="ECO:0000313" key="2">
    <source>
        <dbReference type="EMBL" id="ETW79933.1"/>
    </source>
</evidence>
<dbReference type="HOGENOM" id="CLU_001324_5_7_1"/>
<organism evidence="2 3">
    <name type="scientific">Heterobasidion irregulare (strain TC 32-1)</name>
    <dbReference type="NCBI Taxonomy" id="747525"/>
    <lineage>
        <taxon>Eukaryota</taxon>
        <taxon>Fungi</taxon>
        <taxon>Dikarya</taxon>
        <taxon>Basidiomycota</taxon>
        <taxon>Agaricomycotina</taxon>
        <taxon>Agaricomycetes</taxon>
        <taxon>Russulales</taxon>
        <taxon>Bondarzewiaceae</taxon>
        <taxon>Heterobasidion</taxon>
        <taxon>Heterobasidion annosum species complex</taxon>
    </lineage>
</organism>
<evidence type="ECO:0000259" key="1">
    <source>
        <dbReference type="Pfam" id="PF14214"/>
    </source>
</evidence>
<reference evidence="2 3" key="1">
    <citation type="journal article" date="2012" name="New Phytol.">
        <title>Insight into trade-off between wood decay and parasitism from the genome of a fungal forest pathogen.</title>
        <authorList>
            <person name="Olson A."/>
            <person name="Aerts A."/>
            <person name="Asiegbu F."/>
            <person name="Belbahri L."/>
            <person name="Bouzid O."/>
            <person name="Broberg A."/>
            <person name="Canback B."/>
            <person name="Coutinho P.M."/>
            <person name="Cullen D."/>
            <person name="Dalman K."/>
            <person name="Deflorio G."/>
            <person name="van Diepen L.T."/>
            <person name="Dunand C."/>
            <person name="Duplessis S."/>
            <person name="Durling M."/>
            <person name="Gonthier P."/>
            <person name="Grimwood J."/>
            <person name="Fossdal C.G."/>
            <person name="Hansson D."/>
            <person name="Henrissat B."/>
            <person name="Hietala A."/>
            <person name="Himmelstrand K."/>
            <person name="Hoffmeister D."/>
            <person name="Hogberg N."/>
            <person name="James T.Y."/>
            <person name="Karlsson M."/>
            <person name="Kohler A."/>
            <person name="Kues U."/>
            <person name="Lee Y.H."/>
            <person name="Lin Y.C."/>
            <person name="Lind M."/>
            <person name="Lindquist E."/>
            <person name="Lombard V."/>
            <person name="Lucas S."/>
            <person name="Lunden K."/>
            <person name="Morin E."/>
            <person name="Murat C."/>
            <person name="Park J."/>
            <person name="Raffaello T."/>
            <person name="Rouze P."/>
            <person name="Salamov A."/>
            <person name="Schmutz J."/>
            <person name="Solheim H."/>
            <person name="Stahlberg J."/>
            <person name="Velez H."/>
            <person name="de Vries R.P."/>
            <person name="Wiebenga A."/>
            <person name="Woodward S."/>
            <person name="Yakovlev I."/>
            <person name="Garbelotto M."/>
            <person name="Martin F."/>
            <person name="Grigoriev I.V."/>
            <person name="Stenlid J."/>
        </authorList>
    </citation>
    <scope>NUCLEOTIDE SEQUENCE [LARGE SCALE GENOMIC DNA]</scope>
    <source>
        <strain evidence="2 3">TC 32-1</strain>
    </source>
</reference>
<keyword evidence="3" id="KW-1185">Reference proteome</keyword>
<feature type="domain" description="Helitron helicase-like" evidence="1">
    <location>
        <begin position="131"/>
        <end position="317"/>
    </location>
</feature>
<gene>
    <name evidence="2" type="ORF">HETIRDRAFT_171550</name>
</gene>
<dbReference type="InterPro" id="IPR025476">
    <property type="entry name" value="Helitron_helicase-like"/>
</dbReference>
<dbReference type="eggNOG" id="KOG0987">
    <property type="taxonomic scope" value="Eukaryota"/>
</dbReference>
<dbReference type="PANTHER" id="PTHR45786:SF74">
    <property type="entry name" value="ATP-DEPENDENT DNA HELICASE"/>
    <property type="match status" value="1"/>
</dbReference>